<name>A0A9P7YAD1_9HELO</name>
<dbReference type="InterPro" id="IPR038656">
    <property type="entry name" value="Peptidase_G1_sf"/>
</dbReference>
<dbReference type="GO" id="GO:0006508">
    <property type="term" value="P:proteolysis"/>
    <property type="evidence" value="ECO:0007669"/>
    <property type="project" value="InterPro"/>
</dbReference>
<dbReference type="Gene3D" id="2.60.120.700">
    <property type="entry name" value="Peptidase G1"/>
    <property type="match status" value="1"/>
</dbReference>
<dbReference type="InterPro" id="IPR013320">
    <property type="entry name" value="ConA-like_dom_sf"/>
</dbReference>
<keyword evidence="2" id="KW-1185">Reference proteome</keyword>
<dbReference type="EMBL" id="MU251701">
    <property type="protein sequence ID" value="KAG9230095.1"/>
    <property type="molecule type" value="Genomic_DNA"/>
</dbReference>
<dbReference type="InterPro" id="IPR000250">
    <property type="entry name" value="Peptidase_G1"/>
</dbReference>
<dbReference type="GO" id="GO:0070007">
    <property type="term" value="F:glutamic-type endopeptidase activity"/>
    <property type="evidence" value="ECO:0007669"/>
    <property type="project" value="InterPro"/>
</dbReference>
<gene>
    <name evidence="1" type="ORF">BJ875DRAFT_445336</name>
</gene>
<dbReference type="AlphaFoldDB" id="A0A9P7YAD1"/>
<dbReference type="OrthoDB" id="2862635at2759"/>
<comment type="caution">
    <text evidence="1">The sequence shown here is derived from an EMBL/GenBank/DDBJ whole genome shotgun (WGS) entry which is preliminary data.</text>
</comment>
<accession>A0A9P7YAD1</accession>
<proteinExistence type="predicted"/>
<dbReference type="SUPFAM" id="SSF49899">
    <property type="entry name" value="Concanavalin A-like lectins/glucanases"/>
    <property type="match status" value="1"/>
</dbReference>
<protein>
    <submittedName>
        <fullName evidence="1">Uncharacterized protein</fullName>
    </submittedName>
</protein>
<organism evidence="1 2">
    <name type="scientific">Amylocarpus encephaloides</name>
    <dbReference type="NCBI Taxonomy" id="45428"/>
    <lineage>
        <taxon>Eukaryota</taxon>
        <taxon>Fungi</taxon>
        <taxon>Dikarya</taxon>
        <taxon>Ascomycota</taxon>
        <taxon>Pezizomycotina</taxon>
        <taxon>Leotiomycetes</taxon>
        <taxon>Helotiales</taxon>
        <taxon>Helotiales incertae sedis</taxon>
        <taxon>Amylocarpus</taxon>
    </lineage>
</organism>
<dbReference type="Pfam" id="PF01828">
    <property type="entry name" value="Peptidase_A4"/>
    <property type="match status" value="1"/>
</dbReference>
<evidence type="ECO:0000313" key="1">
    <source>
        <dbReference type="EMBL" id="KAG9230095.1"/>
    </source>
</evidence>
<reference evidence="1" key="1">
    <citation type="journal article" date="2021" name="IMA Fungus">
        <title>Genomic characterization of three marine fungi, including Emericellopsis atlantica sp. nov. with signatures of a generalist lifestyle and marine biomass degradation.</title>
        <authorList>
            <person name="Hagestad O.C."/>
            <person name="Hou L."/>
            <person name="Andersen J.H."/>
            <person name="Hansen E.H."/>
            <person name="Altermark B."/>
            <person name="Li C."/>
            <person name="Kuhnert E."/>
            <person name="Cox R.J."/>
            <person name="Crous P.W."/>
            <person name="Spatafora J.W."/>
            <person name="Lail K."/>
            <person name="Amirebrahimi M."/>
            <person name="Lipzen A."/>
            <person name="Pangilinan J."/>
            <person name="Andreopoulos W."/>
            <person name="Hayes R.D."/>
            <person name="Ng V."/>
            <person name="Grigoriev I.V."/>
            <person name="Jackson S.A."/>
            <person name="Sutton T.D.S."/>
            <person name="Dobson A.D.W."/>
            <person name="Rama T."/>
        </authorList>
    </citation>
    <scope>NUCLEOTIDE SEQUENCE</scope>
    <source>
        <strain evidence="1">TRa018bII</strain>
    </source>
</reference>
<dbReference type="Proteomes" id="UP000824998">
    <property type="component" value="Unassembled WGS sequence"/>
</dbReference>
<evidence type="ECO:0000313" key="2">
    <source>
        <dbReference type="Proteomes" id="UP000824998"/>
    </source>
</evidence>
<sequence length="152" mass="16035">MLRMGIKISQAWTEWIPGLPKAIDAEDFNVSPGDSIRSLRSAEADVIFTNAAGIRHRASIEPSDETNVMNGNNIEWVIGRLGEDTPPSGQLLHFSSISFSACVGLTAKIAASSFPKDGVAIDLLNKNGGVAASTVADTSGNGDSFTVTWRTG</sequence>